<dbReference type="PANTHER" id="PTHR34482">
    <property type="entry name" value="DNA DAMAGE-INDUCIBLE PROTEIN 1-LIKE"/>
    <property type="match status" value="1"/>
</dbReference>
<dbReference type="GO" id="GO:0008270">
    <property type="term" value="F:zinc ion binding"/>
    <property type="evidence" value="ECO:0007669"/>
    <property type="project" value="UniProtKB-KW"/>
</dbReference>
<evidence type="ECO:0000259" key="3">
    <source>
        <dbReference type="PROSITE" id="PS50158"/>
    </source>
</evidence>
<dbReference type="Gene3D" id="4.10.60.10">
    <property type="entry name" value="Zinc finger, CCHC-type"/>
    <property type="match status" value="1"/>
</dbReference>
<gene>
    <name evidence="4" type="ORF">R3W88_026971</name>
</gene>
<dbReference type="InterPro" id="IPR001878">
    <property type="entry name" value="Znf_CCHC"/>
</dbReference>
<dbReference type="EMBL" id="JAWPEI010000006">
    <property type="protein sequence ID" value="KAK4724192.1"/>
    <property type="molecule type" value="Genomic_DNA"/>
</dbReference>
<feature type="region of interest" description="Disordered" evidence="2">
    <location>
        <begin position="66"/>
        <end position="112"/>
    </location>
</feature>
<comment type="caution">
    <text evidence="4">The sequence shown here is derived from an EMBL/GenBank/DDBJ whole genome shotgun (WGS) entry which is preliminary data.</text>
</comment>
<evidence type="ECO:0000256" key="1">
    <source>
        <dbReference type="PROSITE-ProRule" id="PRU00047"/>
    </source>
</evidence>
<protein>
    <recommendedName>
        <fullName evidence="3">CCHC-type domain-containing protein</fullName>
    </recommendedName>
</protein>
<dbReference type="PROSITE" id="PS50158">
    <property type="entry name" value="ZF_CCHC"/>
    <property type="match status" value="1"/>
</dbReference>
<keyword evidence="1" id="KW-0479">Metal-binding</keyword>
<feature type="domain" description="CCHC-type" evidence="3">
    <location>
        <begin position="164"/>
        <end position="179"/>
    </location>
</feature>
<dbReference type="PANTHER" id="PTHR34482:SF57">
    <property type="entry name" value="RETROTRANSPOSON GAG DOMAIN-CONTAINING PROTEIN"/>
    <property type="match status" value="1"/>
</dbReference>
<dbReference type="GO" id="GO:0003676">
    <property type="term" value="F:nucleic acid binding"/>
    <property type="evidence" value="ECO:0007669"/>
    <property type="project" value="InterPro"/>
</dbReference>
<feature type="region of interest" description="Disordered" evidence="2">
    <location>
        <begin position="1"/>
        <end position="27"/>
    </location>
</feature>
<dbReference type="Pfam" id="PF00098">
    <property type="entry name" value="zf-CCHC"/>
    <property type="match status" value="1"/>
</dbReference>
<accession>A0AAV9LES4</accession>
<sequence length="240" mass="25354">MPLHRAYGRNVNAKNTNTAPPVPDQDVSNEEFRNAIQLLAQSLTNQNNQQVLVPANVGGRSVAATVEGDKLKEHAKENKKARTSNSGYSQQKSGGGNCSQFQQKSSAPTPLSASVLSYKFPNDQKGRASSSKSQGSISGTRTYPTCPKCGKNHPGECFVGKEGCFGCGQSGHRLKDCPSKRGQGGNNSRAQSTTSATPAVRATQQGNSSGTCGGPCQNRLFALLVHRDQEDSLDVVTGTL</sequence>
<reference evidence="4 5" key="1">
    <citation type="submission" date="2023-10" db="EMBL/GenBank/DDBJ databases">
        <title>Genome-Wide Identification Analysis in wild type Solanum Pinnatisectum Reveals Some Genes Defensing Phytophthora Infestans.</title>
        <authorList>
            <person name="Sun C."/>
        </authorList>
    </citation>
    <scope>NUCLEOTIDE SEQUENCE [LARGE SCALE GENOMIC DNA]</scope>
    <source>
        <strain evidence="4">LQN</strain>
        <tissue evidence="4">Leaf</tissue>
    </source>
</reference>
<evidence type="ECO:0000313" key="4">
    <source>
        <dbReference type="EMBL" id="KAK4724192.1"/>
    </source>
</evidence>
<feature type="compositionally biased region" description="Basic and acidic residues" evidence="2">
    <location>
        <begin position="67"/>
        <end position="80"/>
    </location>
</feature>
<proteinExistence type="predicted"/>
<keyword evidence="1" id="KW-0863">Zinc-finger</keyword>
<keyword evidence="5" id="KW-1185">Reference proteome</keyword>
<feature type="compositionally biased region" description="Polar residues" evidence="2">
    <location>
        <begin position="83"/>
        <end position="112"/>
    </location>
</feature>
<keyword evidence="1" id="KW-0862">Zinc</keyword>
<dbReference type="SMART" id="SM00343">
    <property type="entry name" value="ZnF_C2HC"/>
    <property type="match status" value="1"/>
</dbReference>
<feature type="compositionally biased region" description="Polar residues" evidence="2">
    <location>
        <begin position="186"/>
        <end position="210"/>
    </location>
</feature>
<dbReference type="Proteomes" id="UP001311915">
    <property type="component" value="Unassembled WGS sequence"/>
</dbReference>
<feature type="region of interest" description="Disordered" evidence="2">
    <location>
        <begin position="177"/>
        <end position="211"/>
    </location>
</feature>
<name>A0AAV9LES4_9SOLN</name>
<organism evidence="4 5">
    <name type="scientific">Solanum pinnatisectum</name>
    <name type="common">tansyleaf nightshade</name>
    <dbReference type="NCBI Taxonomy" id="50273"/>
    <lineage>
        <taxon>Eukaryota</taxon>
        <taxon>Viridiplantae</taxon>
        <taxon>Streptophyta</taxon>
        <taxon>Embryophyta</taxon>
        <taxon>Tracheophyta</taxon>
        <taxon>Spermatophyta</taxon>
        <taxon>Magnoliopsida</taxon>
        <taxon>eudicotyledons</taxon>
        <taxon>Gunneridae</taxon>
        <taxon>Pentapetalae</taxon>
        <taxon>asterids</taxon>
        <taxon>lamiids</taxon>
        <taxon>Solanales</taxon>
        <taxon>Solanaceae</taxon>
        <taxon>Solanoideae</taxon>
        <taxon>Solaneae</taxon>
        <taxon>Solanum</taxon>
    </lineage>
</organism>
<dbReference type="AlphaFoldDB" id="A0AAV9LES4"/>
<evidence type="ECO:0000256" key="2">
    <source>
        <dbReference type="SAM" id="MobiDB-lite"/>
    </source>
</evidence>
<evidence type="ECO:0000313" key="5">
    <source>
        <dbReference type="Proteomes" id="UP001311915"/>
    </source>
</evidence>